<proteinExistence type="predicted"/>
<feature type="domain" description="Helix-turn-helix" evidence="1">
    <location>
        <begin position="18"/>
        <end position="57"/>
    </location>
</feature>
<organism evidence="2 3">
    <name type="scientific">Amycolatopsis echigonensis</name>
    <dbReference type="NCBI Taxonomy" id="2576905"/>
    <lineage>
        <taxon>Bacteria</taxon>
        <taxon>Bacillati</taxon>
        <taxon>Actinomycetota</taxon>
        <taxon>Actinomycetes</taxon>
        <taxon>Pseudonocardiales</taxon>
        <taxon>Pseudonocardiaceae</taxon>
        <taxon>Amycolatopsis</taxon>
    </lineage>
</organism>
<gene>
    <name evidence="2" type="ORF">H5411_28155</name>
</gene>
<name>A0A8E2B730_9PSEU</name>
<evidence type="ECO:0000259" key="1">
    <source>
        <dbReference type="Pfam" id="PF12728"/>
    </source>
</evidence>
<sequence>MTVAEVAALPAVVDLMTAARALRIGRTTAYALARTGDFPCPVLRVGGEYRVPVVGLRRALGLDEPSG</sequence>
<dbReference type="AlphaFoldDB" id="A0A8E2B730"/>
<dbReference type="Proteomes" id="UP000550260">
    <property type="component" value="Unassembled WGS sequence"/>
</dbReference>
<evidence type="ECO:0000313" key="3">
    <source>
        <dbReference type="Proteomes" id="UP000550260"/>
    </source>
</evidence>
<dbReference type="Pfam" id="PF12728">
    <property type="entry name" value="HTH_17"/>
    <property type="match status" value="1"/>
</dbReference>
<accession>A0A8E2B730</accession>
<evidence type="ECO:0000313" key="2">
    <source>
        <dbReference type="EMBL" id="MBB2502995.1"/>
    </source>
</evidence>
<protein>
    <submittedName>
        <fullName evidence="2">Helix-turn-helix domain-containing protein</fullName>
    </submittedName>
</protein>
<dbReference type="InterPro" id="IPR041657">
    <property type="entry name" value="HTH_17"/>
</dbReference>
<dbReference type="EMBL" id="JACJHR010000046">
    <property type="protein sequence ID" value="MBB2502995.1"/>
    <property type="molecule type" value="Genomic_DNA"/>
</dbReference>
<comment type="caution">
    <text evidence="2">The sequence shown here is derived from an EMBL/GenBank/DDBJ whole genome shotgun (WGS) entry which is preliminary data.</text>
</comment>
<reference evidence="2 3" key="1">
    <citation type="submission" date="2020-08" db="EMBL/GenBank/DDBJ databases">
        <title>Amycolatopsis echigonensis JCM 21831.</title>
        <authorList>
            <person name="Tedsree N."/>
            <person name="Kuncharoen N."/>
            <person name="Likhitwitayawuid K."/>
            <person name="Tanasupawat S."/>
        </authorList>
    </citation>
    <scope>NUCLEOTIDE SEQUENCE [LARGE SCALE GENOMIC DNA]</scope>
    <source>
        <strain evidence="2 3">JCM 21831</strain>
    </source>
</reference>